<proteinExistence type="predicted"/>
<gene>
    <name evidence="1" type="ORF">ASPBRDRAFT_31950</name>
</gene>
<dbReference type="VEuPathDB" id="FungiDB:ASPBRDRAFT_31950"/>
<evidence type="ECO:0000313" key="2">
    <source>
        <dbReference type="Proteomes" id="UP000184499"/>
    </source>
</evidence>
<reference evidence="2" key="1">
    <citation type="journal article" date="2017" name="Genome Biol.">
        <title>Comparative genomics reveals high biological diversity and specific adaptations in the industrially and medically important fungal genus Aspergillus.</title>
        <authorList>
            <person name="de Vries R.P."/>
            <person name="Riley R."/>
            <person name="Wiebenga A."/>
            <person name="Aguilar-Osorio G."/>
            <person name="Amillis S."/>
            <person name="Uchima C.A."/>
            <person name="Anderluh G."/>
            <person name="Asadollahi M."/>
            <person name="Askin M."/>
            <person name="Barry K."/>
            <person name="Battaglia E."/>
            <person name="Bayram O."/>
            <person name="Benocci T."/>
            <person name="Braus-Stromeyer S.A."/>
            <person name="Caldana C."/>
            <person name="Canovas D."/>
            <person name="Cerqueira G.C."/>
            <person name="Chen F."/>
            <person name="Chen W."/>
            <person name="Choi C."/>
            <person name="Clum A."/>
            <person name="Dos Santos R.A."/>
            <person name="Damasio A.R."/>
            <person name="Diallinas G."/>
            <person name="Emri T."/>
            <person name="Fekete E."/>
            <person name="Flipphi M."/>
            <person name="Freyberg S."/>
            <person name="Gallo A."/>
            <person name="Gournas C."/>
            <person name="Habgood R."/>
            <person name="Hainaut M."/>
            <person name="Harispe M.L."/>
            <person name="Henrissat B."/>
            <person name="Hilden K.S."/>
            <person name="Hope R."/>
            <person name="Hossain A."/>
            <person name="Karabika E."/>
            <person name="Karaffa L."/>
            <person name="Karanyi Z."/>
            <person name="Krasevec N."/>
            <person name="Kuo A."/>
            <person name="Kusch H."/>
            <person name="LaButti K."/>
            <person name="Lagendijk E.L."/>
            <person name="Lapidus A."/>
            <person name="Levasseur A."/>
            <person name="Lindquist E."/>
            <person name="Lipzen A."/>
            <person name="Logrieco A.F."/>
            <person name="MacCabe A."/>
            <person name="Maekelae M.R."/>
            <person name="Malavazi I."/>
            <person name="Melin P."/>
            <person name="Meyer V."/>
            <person name="Mielnichuk N."/>
            <person name="Miskei M."/>
            <person name="Molnar A.P."/>
            <person name="Mule G."/>
            <person name="Ngan C.Y."/>
            <person name="Orejas M."/>
            <person name="Orosz E."/>
            <person name="Ouedraogo J.P."/>
            <person name="Overkamp K.M."/>
            <person name="Park H.-S."/>
            <person name="Perrone G."/>
            <person name="Piumi F."/>
            <person name="Punt P.J."/>
            <person name="Ram A.F."/>
            <person name="Ramon A."/>
            <person name="Rauscher S."/>
            <person name="Record E."/>
            <person name="Riano-Pachon D.M."/>
            <person name="Robert V."/>
            <person name="Roehrig J."/>
            <person name="Ruller R."/>
            <person name="Salamov A."/>
            <person name="Salih N.S."/>
            <person name="Samson R.A."/>
            <person name="Sandor E."/>
            <person name="Sanguinetti M."/>
            <person name="Schuetze T."/>
            <person name="Sepcic K."/>
            <person name="Shelest E."/>
            <person name="Sherlock G."/>
            <person name="Sophianopoulou V."/>
            <person name="Squina F.M."/>
            <person name="Sun H."/>
            <person name="Susca A."/>
            <person name="Todd R.B."/>
            <person name="Tsang A."/>
            <person name="Unkles S.E."/>
            <person name="van de Wiele N."/>
            <person name="van Rossen-Uffink D."/>
            <person name="Oliveira J.V."/>
            <person name="Vesth T.C."/>
            <person name="Visser J."/>
            <person name="Yu J.-H."/>
            <person name="Zhou M."/>
            <person name="Andersen M.R."/>
            <person name="Archer D.B."/>
            <person name="Baker S.E."/>
            <person name="Benoit I."/>
            <person name="Brakhage A.A."/>
            <person name="Braus G.H."/>
            <person name="Fischer R."/>
            <person name="Frisvad J.C."/>
            <person name="Goldman G.H."/>
            <person name="Houbraken J."/>
            <person name="Oakley B."/>
            <person name="Pocsi I."/>
            <person name="Scazzocchio C."/>
            <person name="Seiboth B."/>
            <person name="vanKuyk P.A."/>
            <person name="Wortman J."/>
            <person name="Dyer P.S."/>
            <person name="Grigoriev I.V."/>
        </authorList>
    </citation>
    <scope>NUCLEOTIDE SEQUENCE [LARGE SCALE GENOMIC DNA]</scope>
    <source>
        <strain evidence="2">CBS 101740 / IMI 381727 / IBT 21946</strain>
    </source>
</reference>
<dbReference type="EMBL" id="KV878687">
    <property type="protein sequence ID" value="OJJ70069.1"/>
    <property type="molecule type" value="Genomic_DNA"/>
</dbReference>
<protein>
    <submittedName>
        <fullName evidence="1">Uncharacterized protein</fullName>
    </submittedName>
</protein>
<sequence length="230" mass="26419">MSTLNSTYKPPSEVDLWAERFKHILSEKRNPTTLDVTQNGFHRLDFTISFEIKNYKETGPYETCKFVHNRYGDIIILVGCEIKPCTDLPTACFLDNRAHEMCAEARPILPPETGLYVAKVWEDHVQFFKAVRAIGGSLAMHPIVKGDRWLLHRDDDFVTEIIDEIRAQFGFHKLRDPLIRLNSLYEYDYLAKDSKIMPEVRGQIAHSALFVVNTDDKADDSSPGEAKEEE</sequence>
<dbReference type="OMA" id="NCEVVRW"/>
<dbReference type="OrthoDB" id="4388042at2759"/>
<name>A0A1L9UEJ2_ASPBC</name>
<keyword evidence="2" id="KW-1185">Reference proteome</keyword>
<dbReference type="RefSeq" id="XP_067477318.1">
    <property type="nucleotide sequence ID" value="XM_067622962.1"/>
</dbReference>
<dbReference type="GeneID" id="93575450"/>
<dbReference type="Proteomes" id="UP000184499">
    <property type="component" value="Unassembled WGS sequence"/>
</dbReference>
<accession>A0A1L9UEJ2</accession>
<organism evidence="1 2">
    <name type="scientific">Aspergillus brasiliensis (strain CBS 101740 / IMI 381727 / IBT 21946)</name>
    <dbReference type="NCBI Taxonomy" id="767769"/>
    <lineage>
        <taxon>Eukaryota</taxon>
        <taxon>Fungi</taxon>
        <taxon>Dikarya</taxon>
        <taxon>Ascomycota</taxon>
        <taxon>Pezizomycotina</taxon>
        <taxon>Eurotiomycetes</taxon>
        <taxon>Eurotiomycetidae</taxon>
        <taxon>Eurotiales</taxon>
        <taxon>Aspergillaceae</taxon>
        <taxon>Aspergillus</taxon>
        <taxon>Aspergillus subgen. Circumdati</taxon>
    </lineage>
</organism>
<dbReference type="AlphaFoldDB" id="A0A1L9UEJ2"/>
<evidence type="ECO:0000313" key="1">
    <source>
        <dbReference type="EMBL" id="OJJ70069.1"/>
    </source>
</evidence>